<evidence type="ECO:0000256" key="2">
    <source>
        <dbReference type="PROSITE-ProRule" id="PRU00335"/>
    </source>
</evidence>
<dbReference type="Proteomes" id="UP000006852">
    <property type="component" value="Chromosome"/>
</dbReference>
<accession>F2NRU1</accession>
<feature type="DNA-binding region" description="H-T-H motif" evidence="2">
    <location>
        <begin position="29"/>
        <end position="48"/>
    </location>
</feature>
<name>F2NRU1_TRES6</name>
<proteinExistence type="predicted"/>
<dbReference type="Gene3D" id="1.10.357.10">
    <property type="entry name" value="Tetracycline Repressor, domain 2"/>
    <property type="match status" value="2"/>
</dbReference>
<dbReference type="InterPro" id="IPR009057">
    <property type="entry name" value="Homeodomain-like_sf"/>
</dbReference>
<dbReference type="RefSeq" id="WP_013701464.1">
    <property type="nucleotide sequence ID" value="NC_015385.1"/>
</dbReference>
<dbReference type="AlphaFoldDB" id="F2NRU1"/>
<dbReference type="HOGENOM" id="CLU_584674_0_0_12"/>
<feature type="domain" description="HTH tetR-type" evidence="3">
    <location>
        <begin position="217"/>
        <end position="277"/>
    </location>
</feature>
<dbReference type="PROSITE" id="PS50977">
    <property type="entry name" value="HTH_TETR_2"/>
    <property type="match status" value="2"/>
</dbReference>
<evidence type="ECO:0000313" key="5">
    <source>
        <dbReference type="Proteomes" id="UP000006852"/>
    </source>
</evidence>
<evidence type="ECO:0000256" key="1">
    <source>
        <dbReference type="ARBA" id="ARBA00023125"/>
    </source>
</evidence>
<dbReference type="SUPFAM" id="SSF46689">
    <property type="entry name" value="Homeodomain-like"/>
    <property type="match status" value="2"/>
</dbReference>
<dbReference type="InterPro" id="IPR001647">
    <property type="entry name" value="HTH_TetR"/>
</dbReference>
<dbReference type="STRING" id="869209.Tresu_1269"/>
<feature type="DNA-binding region" description="H-T-H motif" evidence="2">
    <location>
        <begin position="240"/>
        <end position="259"/>
    </location>
</feature>
<gene>
    <name evidence="4" type="ordered locus">Tresu_1269</name>
</gene>
<dbReference type="PANTHER" id="PTHR43479:SF20">
    <property type="entry name" value="HTH TETR-TYPE DOMAIN-CONTAINING PROTEIN"/>
    <property type="match status" value="1"/>
</dbReference>
<dbReference type="GO" id="GO:0003677">
    <property type="term" value="F:DNA binding"/>
    <property type="evidence" value="ECO:0007669"/>
    <property type="project" value="UniProtKB-UniRule"/>
</dbReference>
<reference evidence="5" key="2">
    <citation type="submission" date="2011-04" db="EMBL/GenBank/DDBJ databases">
        <title>The complete genome of chromosome of Treponema succinifaciens DSM 2489.</title>
        <authorList>
            <person name="Lucas S."/>
            <person name="Copeland A."/>
            <person name="Lapidus A."/>
            <person name="Bruce D."/>
            <person name="Goodwin L."/>
            <person name="Pitluck S."/>
            <person name="Peters L."/>
            <person name="Kyrpides N."/>
            <person name="Mavromatis K."/>
            <person name="Ivanova N."/>
            <person name="Ovchinnikova G."/>
            <person name="Teshima H."/>
            <person name="Detter J.C."/>
            <person name="Tapia R."/>
            <person name="Han C."/>
            <person name="Land M."/>
            <person name="Hauser L."/>
            <person name="Markowitz V."/>
            <person name="Cheng J.-F."/>
            <person name="Hugenholtz P."/>
            <person name="Woyke T."/>
            <person name="Wu D."/>
            <person name="Gronow S."/>
            <person name="Wellnitz S."/>
            <person name="Brambilla E."/>
            <person name="Klenk H.-P."/>
            <person name="Eisen J.A."/>
        </authorList>
    </citation>
    <scope>NUCLEOTIDE SEQUENCE [LARGE SCALE GENOMIC DNA]</scope>
    <source>
        <strain evidence="5">ATCC 33096 / DSM 2489 / 6091</strain>
    </source>
</reference>
<reference evidence="4 5" key="1">
    <citation type="journal article" date="2011" name="Stand. Genomic Sci.">
        <title>Complete genome sequence of Treponema succinifaciens type strain (6091).</title>
        <authorList>
            <person name="Han C."/>
            <person name="Gronow S."/>
            <person name="Teshima H."/>
            <person name="Lapidus A."/>
            <person name="Nolan M."/>
            <person name="Lucas S."/>
            <person name="Hammon N."/>
            <person name="Deshpande S."/>
            <person name="Cheng J.F."/>
            <person name="Zeytun A."/>
            <person name="Tapia R."/>
            <person name="Goodwin L."/>
            <person name="Pitluck S."/>
            <person name="Liolios K."/>
            <person name="Pagani I."/>
            <person name="Ivanova N."/>
            <person name="Mavromatis K."/>
            <person name="Mikhailova N."/>
            <person name="Huntemann M."/>
            <person name="Pati A."/>
            <person name="Chen A."/>
            <person name="Palaniappan K."/>
            <person name="Land M."/>
            <person name="Hauser L."/>
            <person name="Brambilla E.M."/>
            <person name="Rohde M."/>
            <person name="Goker M."/>
            <person name="Woyke T."/>
            <person name="Bristow J."/>
            <person name="Eisen J.A."/>
            <person name="Markowitz V."/>
            <person name="Hugenholtz P."/>
            <person name="Kyrpides N.C."/>
            <person name="Klenk H.P."/>
            <person name="Detter J.C."/>
        </authorList>
    </citation>
    <scope>NUCLEOTIDE SEQUENCE [LARGE SCALE GENOMIC DNA]</scope>
    <source>
        <strain evidence="5">ATCC 33096 / DSM 2489 / 6091</strain>
    </source>
</reference>
<dbReference type="Pfam" id="PF00440">
    <property type="entry name" value="TetR_N"/>
    <property type="match status" value="2"/>
</dbReference>
<dbReference type="GeneID" id="302998431"/>
<keyword evidence="1 2" id="KW-0238">DNA-binding</keyword>
<sequence length="430" mass="49873">MEKKQNSTRDKIIQSAFSFYDMLFFERISLSKIAAKAGITKPAIYKHFKSREDLENAMKSLILSDIAEIIKDCEKDKNETSILKKVIVLLCKKKSYFYFTLSNSLEFSIDNFLIEIKKHGVSDLNLENIFDNYGSIVDIEIYKKIIFVSGTMIFFQGARDFILLDKNLQDSDESIQEYAEKLSSFIFSGGLGQDIKETDALRLSQLDILCSKEIQSLKAPCKFFTAIGNVVRRVGFLKTTIEELAKELGLAKSSLYTNFSSKKEMFEALKKEECLNLFHVIKKNLLYAKNSAECVYIFMETEIEFFLKRRGLLYVCRWLLFQNSKNDFKIKSMHEKREKTIGKDELLDFTAFILNADIITQIPDFGTPKMNMQIMFSWIFQMPIFFLLQSELHNFPEESVHAAIKDFFYCMERGINFIDNKENNISGGKK</sequence>
<dbReference type="PANTHER" id="PTHR43479">
    <property type="entry name" value="ACREF/ENVCD OPERON REPRESSOR-RELATED"/>
    <property type="match status" value="1"/>
</dbReference>
<evidence type="ECO:0000313" key="4">
    <source>
        <dbReference type="EMBL" id="AEB14177.1"/>
    </source>
</evidence>
<evidence type="ECO:0000259" key="3">
    <source>
        <dbReference type="PROSITE" id="PS50977"/>
    </source>
</evidence>
<dbReference type="InterPro" id="IPR050624">
    <property type="entry name" value="HTH-type_Tx_Regulator"/>
</dbReference>
<dbReference type="OrthoDB" id="355942at2"/>
<feature type="domain" description="HTH tetR-type" evidence="3">
    <location>
        <begin position="6"/>
        <end position="66"/>
    </location>
</feature>
<organism evidence="4 5">
    <name type="scientific">Treponema succinifaciens (strain ATCC 33096 / DSM 2489 / 6091)</name>
    <dbReference type="NCBI Taxonomy" id="869209"/>
    <lineage>
        <taxon>Bacteria</taxon>
        <taxon>Pseudomonadati</taxon>
        <taxon>Spirochaetota</taxon>
        <taxon>Spirochaetia</taxon>
        <taxon>Spirochaetales</taxon>
        <taxon>Treponemataceae</taxon>
        <taxon>Treponema</taxon>
    </lineage>
</organism>
<dbReference type="EMBL" id="CP002631">
    <property type="protein sequence ID" value="AEB14177.1"/>
    <property type="molecule type" value="Genomic_DNA"/>
</dbReference>
<keyword evidence="5" id="KW-1185">Reference proteome</keyword>
<dbReference type="KEGG" id="tsu:Tresu_1269"/>
<dbReference type="eggNOG" id="COG1309">
    <property type="taxonomic scope" value="Bacteria"/>
</dbReference>
<protein>
    <submittedName>
        <fullName evidence="4">Regulatory protein TetR</fullName>
    </submittedName>
</protein>